<evidence type="ECO:0000313" key="9">
    <source>
        <dbReference type="Proteomes" id="UP000887565"/>
    </source>
</evidence>
<evidence type="ECO:0000256" key="3">
    <source>
        <dbReference type="ARBA" id="ARBA00022692"/>
    </source>
</evidence>
<dbReference type="PANTHER" id="PTHR10796:SF112">
    <property type="entry name" value="PATCHED-RELATED PROTEIN 18"/>
    <property type="match status" value="1"/>
</dbReference>
<keyword evidence="6" id="KW-0325">Glycoprotein</keyword>
<keyword evidence="9" id="KW-1185">Reference proteome</keyword>
<keyword evidence="3 7" id="KW-0812">Transmembrane</keyword>
<comment type="subcellular location">
    <subcellularLocation>
        <location evidence="1">Membrane</location>
        <topology evidence="1">Multi-pass membrane protein</topology>
    </subcellularLocation>
</comment>
<evidence type="ECO:0000256" key="4">
    <source>
        <dbReference type="ARBA" id="ARBA00022989"/>
    </source>
</evidence>
<evidence type="ECO:0000256" key="2">
    <source>
        <dbReference type="ARBA" id="ARBA00005585"/>
    </source>
</evidence>
<dbReference type="GO" id="GO:0030659">
    <property type="term" value="C:cytoplasmic vesicle membrane"/>
    <property type="evidence" value="ECO:0007669"/>
    <property type="project" value="TreeGrafter"/>
</dbReference>
<feature type="domain" description="SSD" evidence="8">
    <location>
        <begin position="124"/>
        <end position="225"/>
    </location>
</feature>
<dbReference type="GO" id="GO:0018996">
    <property type="term" value="P:molting cycle, collagen and cuticulin-based cuticle"/>
    <property type="evidence" value="ECO:0007669"/>
    <property type="project" value="TreeGrafter"/>
</dbReference>
<keyword evidence="5 7" id="KW-0472">Membrane</keyword>
<sequence length="225" mass="25416">MDKTYQTLAKFLSPRYSSDSAISLTYPAMSVYGKSSVWAELLRGVTLGKNNVVVEVRVFIAPLQFQYDRKRIGKQILDQCMLKMADYFWNSESRNNLTFYASYEQLFIDELQKTQQYSLPWLSLSVFLVAAFCTLSTVEGCNFLDKKGQHSQISEAGYGLLTIGMSLVAGFGFLFICNYSYNFVVSCTPFVALCVSVDNDFMLLAAWRRTSPHQSVAGRLSEAFT</sequence>
<keyword evidence="4 7" id="KW-1133">Transmembrane helix</keyword>
<evidence type="ECO:0000259" key="8">
    <source>
        <dbReference type="PROSITE" id="PS50156"/>
    </source>
</evidence>
<protein>
    <submittedName>
        <fullName evidence="10">SSD domain-containing protein</fullName>
    </submittedName>
</protein>
<reference evidence="10" key="1">
    <citation type="submission" date="2022-11" db="UniProtKB">
        <authorList>
            <consortium name="WormBaseParasite"/>
        </authorList>
    </citation>
    <scope>IDENTIFICATION</scope>
</reference>
<evidence type="ECO:0000256" key="5">
    <source>
        <dbReference type="ARBA" id="ARBA00023136"/>
    </source>
</evidence>
<evidence type="ECO:0000256" key="6">
    <source>
        <dbReference type="ARBA" id="ARBA00023180"/>
    </source>
</evidence>
<name>A0A915K1T2_ROMCU</name>
<evidence type="ECO:0000313" key="10">
    <source>
        <dbReference type="WBParaSite" id="nRc.2.0.1.t32763-RA"/>
    </source>
</evidence>
<dbReference type="GO" id="GO:0006897">
    <property type="term" value="P:endocytosis"/>
    <property type="evidence" value="ECO:0007669"/>
    <property type="project" value="TreeGrafter"/>
</dbReference>
<dbReference type="WBParaSite" id="nRc.2.0.1.t32763-RA">
    <property type="protein sequence ID" value="nRc.2.0.1.t32763-RA"/>
    <property type="gene ID" value="nRc.2.0.1.g32763"/>
</dbReference>
<comment type="similarity">
    <text evidence="2">Belongs to the patched family.</text>
</comment>
<dbReference type="PANTHER" id="PTHR10796">
    <property type="entry name" value="PATCHED-RELATED"/>
    <property type="match status" value="1"/>
</dbReference>
<organism evidence="9 10">
    <name type="scientific">Romanomermis culicivorax</name>
    <name type="common">Nematode worm</name>
    <dbReference type="NCBI Taxonomy" id="13658"/>
    <lineage>
        <taxon>Eukaryota</taxon>
        <taxon>Metazoa</taxon>
        <taxon>Ecdysozoa</taxon>
        <taxon>Nematoda</taxon>
        <taxon>Enoplea</taxon>
        <taxon>Dorylaimia</taxon>
        <taxon>Mermithida</taxon>
        <taxon>Mermithoidea</taxon>
        <taxon>Mermithidae</taxon>
        <taxon>Romanomermis</taxon>
    </lineage>
</organism>
<feature type="transmembrane region" description="Helical" evidence="7">
    <location>
        <begin position="121"/>
        <end position="144"/>
    </location>
</feature>
<dbReference type="InterPro" id="IPR003392">
    <property type="entry name" value="PTHD_SSD"/>
</dbReference>
<evidence type="ECO:0000256" key="7">
    <source>
        <dbReference type="SAM" id="Phobius"/>
    </source>
</evidence>
<feature type="transmembrane region" description="Helical" evidence="7">
    <location>
        <begin position="156"/>
        <end position="176"/>
    </location>
</feature>
<dbReference type="SUPFAM" id="SSF82866">
    <property type="entry name" value="Multidrug efflux transporter AcrB transmembrane domain"/>
    <property type="match status" value="1"/>
</dbReference>
<accession>A0A915K1T2</accession>
<dbReference type="Gene3D" id="1.20.1640.10">
    <property type="entry name" value="Multidrug efflux transporter AcrB transmembrane domain"/>
    <property type="match status" value="1"/>
</dbReference>
<dbReference type="PROSITE" id="PS50156">
    <property type="entry name" value="SSD"/>
    <property type="match status" value="1"/>
</dbReference>
<dbReference type="InterPro" id="IPR051697">
    <property type="entry name" value="Patched_domain-protein"/>
</dbReference>
<dbReference type="InterPro" id="IPR000731">
    <property type="entry name" value="SSD"/>
</dbReference>
<dbReference type="Pfam" id="PF02460">
    <property type="entry name" value="Patched"/>
    <property type="match status" value="1"/>
</dbReference>
<dbReference type="GO" id="GO:0005886">
    <property type="term" value="C:plasma membrane"/>
    <property type="evidence" value="ECO:0007669"/>
    <property type="project" value="TreeGrafter"/>
</dbReference>
<dbReference type="Proteomes" id="UP000887565">
    <property type="component" value="Unplaced"/>
</dbReference>
<evidence type="ECO:0000256" key="1">
    <source>
        <dbReference type="ARBA" id="ARBA00004141"/>
    </source>
</evidence>
<proteinExistence type="inferred from homology"/>
<dbReference type="AlphaFoldDB" id="A0A915K1T2"/>